<sequence length="92" mass="10206">MLPPGEPNSHSARGGEGRGRIYLVEPTGALQDDPNLTDKKFPGNATKSYRTKEPVRVVGELDDWVGRTPEQVQGMRDGLEQLRLRGESVIYD</sequence>
<evidence type="ECO:0000256" key="1">
    <source>
        <dbReference type="SAM" id="MobiDB-lite"/>
    </source>
</evidence>
<gene>
    <name evidence="3" type="ORF">BKA03_001582</name>
</gene>
<dbReference type="EMBL" id="JACBZO010000001">
    <property type="protein sequence ID" value="NYI41463.1"/>
    <property type="molecule type" value="Genomic_DNA"/>
</dbReference>
<feature type="domain" description="Rifampin ADP-ribosyltransferase" evidence="2">
    <location>
        <begin position="15"/>
        <end position="64"/>
    </location>
</feature>
<reference evidence="3 4" key="1">
    <citation type="submission" date="2020-07" db="EMBL/GenBank/DDBJ databases">
        <title>Sequencing the genomes of 1000 actinobacteria strains.</title>
        <authorList>
            <person name="Klenk H.-P."/>
        </authorList>
    </citation>
    <scope>NUCLEOTIDE SEQUENCE [LARGE SCALE GENOMIC DNA]</scope>
    <source>
        <strain evidence="3 4">DSM 19970</strain>
    </source>
</reference>
<dbReference type="Proteomes" id="UP000547973">
    <property type="component" value="Unassembled WGS sequence"/>
</dbReference>
<dbReference type="Pfam" id="PF12120">
    <property type="entry name" value="Arr-ms"/>
    <property type="match status" value="1"/>
</dbReference>
<dbReference type="InterPro" id="IPR021975">
    <property type="entry name" value="Rifampin_Arr"/>
</dbReference>
<protein>
    <recommendedName>
        <fullName evidence="2">Rifampin ADP-ribosyltransferase domain-containing protein</fullName>
    </recommendedName>
</protein>
<dbReference type="InterPro" id="IPR038611">
    <property type="entry name" value="Arr_sf"/>
</dbReference>
<organism evidence="3 4">
    <name type="scientific">Demequina lutea</name>
    <dbReference type="NCBI Taxonomy" id="431489"/>
    <lineage>
        <taxon>Bacteria</taxon>
        <taxon>Bacillati</taxon>
        <taxon>Actinomycetota</taxon>
        <taxon>Actinomycetes</taxon>
        <taxon>Micrococcales</taxon>
        <taxon>Demequinaceae</taxon>
        <taxon>Demequina</taxon>
    </lineage>
</organism>
<dbReference type="AlphaFoldDB" id="A0A7Y9ZBD1"/>
<accession>A0A7Y9ZBD1</accession>
<evidence type="ECO:0000259" key="2">
    <source>
        <dbReference type="Pfam" id="PF12120"/>
    </source>
</evidence>
<evidence type="ECO:0000313" key="4">
    <source>
        <dbReference type="Proteomes" id="UP000547973"/>
    </source>
</evidence>
<evidence type="ECO:0000313" key="3">
    <source>
        <dbReference type="EMBL" id="NYI41463.1"/>
    </source>
</evidence>
<proteinExistence type="predicted"/>
<keyword evidence="4" id="KW-1185">Reference proteome</keyword>
<name>A0A7Y9ZBD1_9MICO</name>
<comment type="caution">
    <text evidence="3">The sequence shown here is derived from an EMBL/GenBank/DDBJ whole genome shotgun (WGS) entry which is preliminary data.</text>
</comment>
<feature type="region of interest" description="Disordered" evidence="1">
    <location>
        <begin position="26"/>
        <end position="47"/>
    </location>
</feature>
<dbReference type="Gene3D" id="3.20.170.40">
    <property type="entry name" value="Rifampin ADP-ribosyltransferase domain"/>
    <property type="match status" value="1"/>
</dbReference>